<dbReference type="InterPro" id="IPR029063">
    <property type="entry name" value="SAM-dependent_MTases_sf"/>
</dbReference>
<dbReference type="PRINTS" id="PR00507">
    <property type="entry name" value="N12N6MTFRASE"/>
</dbReference>
<accession>H8Z1E4</accession>
<reference evidence="9 10" key="2">
    <citation type="submission" date="2011-11" db="EMBL/GenBank/DDBJ databases">
        <authorList>
            <consortium name="US DOE Joint Genome Institute"/>
            <person name="Lucas S."/>
            <person name="Han J."/>
            <person name="Lapidus A."/>
            <person name="Cheng J.-F."/>
            <person name="Goodwin L."/>
            <person name="Pitluck S."/>
            <person name="Peters L."/>
            <person name="Ovchinnikova G."/>
            <person name="Zhang X."/>
            <person name="Detter J.C."/>
            <person name="Han C."/>
            <person name="Tapia R."/>
            <person name="Land M."/>
            <person name="Hauser L."/>
            <person name="Kyrpides N."/>
            <person name="Ivanova N."/>
            <person name="Pagani I."/>
            <person name="Vogl K."/>
            <person name="Liu Z."/>
            <person name="Overmann J."/>
            <person name="Frigaard N.-U."/>
            <person name="Bryant D."/>
            <person name="Woyke T."/>
        </authorList>
    </citation>
    <scope>NUCLEOTIDE SEQUENCE [LARGE SCALE GENOMIC DNA]</scope>
    <source>
        <strain evidence="9 10">970</strain>
    </source>
</reference>
<gene>
    <name evidence="9" type="ORF">Thi970DRAFT_02759</name>
</gene>
<keyword evidence="4" id="KW-0949">S-adenosyl-L-methionine</keyword>
<dbReference type="GO" id="GO:0003676">
    <property type="term" value="F:nucleic acid binding"/>
    <property type="evidence" value="ECO:0007669"/>
    <property type="project" value="InterPro"/>
</dbReference>
<evidence type="ECO:0000259" key="7">
    <source>
        <dbReference type="Pfam" id="PF07669"/>
    </source>
</evidence>
<protein>
    <recommendedName>
        <fullName evidence="1">site-specific DNA-methyltransferase (adenine-specific)</fullName>
        <ecNumber evidence="1">2.1.1.72</ecNumber>
    </recommendedName>
</protein>
<organism evidence="9 10">
    <name type="scientific">Thiorhodovibrio frisius</name>
    <dbReference type="NCBI Taxonomy" id="631362"/>
    <lineage>
        <taxon>Bacteria</taxon>
        <taxon>Pseudomonadati</taxon>
        <taxon>Pseudomonadota</taxon>
        <taxon>Gammaproteobacteria</taxon>
        <taxon>Chromatiales</taxon>
        <taxon>Chromatiaceae</taxon>
        <taxon>Thiorhodovibrio</taxon>
    </lineage>
</organism>
<evidence type="ECO:0000256" key="6">
    <source>
        <dbReference type="SAM" id="Coils"/>
    </source>
</evidence>
<dbReference type="Gene3D" id="3.40.50.150">
    <property type="entry name" value="Vaccinia Virus protein VP39"/>
    <property type="match status" value="1"/>
</dbReference>
<dbReference type="STRING" id="631362.Thi970DRAFT_02759"/>
<dbReference type="InterPro" id="IPR011639">
    <property type="entry name" value="MethylTrfase_TaqI-like_dom"/>
</dbReference>
<dbReference type="GO" id="GO:0006304">
    <property type="term" value="P:DNA modification"/>
    <property type="evidence" value="ECO:0007669"/>
    <property type="project" value="InterPro"/>
</dbReference>
<dbReference type="InterPro" id="IPR046819">
    <property type="entry name" value="MmeI_hel"/>
</dbReference>
<dbReference type="Pfam" id="PF20465">
    <property type="entry name" value="MmeI_hel"/>
    <property type="match status" value="1"/>
</dbReference>
<dbReference type="OrthoDB" id="9782445at2"/>
<dbReference type="InterPro" id="IPR050953">
    <property type="entry name" value="N4_N6_ade-DNA_methylase"/>
</dbReference>
<dbReference type="GO" id="GO:0009007">
    <property type="term" value="F:site-specific DNA-methyltransferase (adenine-specific) activity"/>
    <property type="evidence" value="ECO:0007669"/>
    <property type="project" value="UniProtKB-EC"/>
</dbReference>
<evidence type="ECO:0000256" key="4">
    <source>
        <dbReference type="ARBA" id="ARBA00022691"/>
    </source>
</evidence>
<dbReference type="EMBL" id="JH603169">
    <property type="protein sequence ID" value="EIC22493.1"/>
    <property type="molecule type" value="Genomic_DNA"/>
</dbReference>
<feature type="coiled-coil region" evidence="6">
    <location>
        <begin position="1242"/>
        <end position="1269"/>
    </location>
</feature>
<dbReference type="eggNOG" id="COG1002">
    <property type="taxonomic scope" value="Bacteria"/>
</dbReference>
<evidence type="ECO:0000256" key="5">
    <source>
        <dbReference type="ARBA" id="ARBA00047942"/>
    </source>
</evidence>
<dbReference type="Proteomes" id="UP000002964">
    <property type="component" value="Unassembled WGS sequence"/>
</dbReference>
<sequence>MNESHQPLFNTAYLRAIWAKDFEAFQKSDAAPSLLDRLKNWADKDWQKETAAGSTFIDLFFKQTWGYSASGEGDKGQGYTLMPEFAVQGAGSGGGTGKADIAMGYFGRPDMDDIPQVLGEFKDDRSGLDKPQLGRTNQRSPVDQCMDYLREARAGRASAILPTWGLVTDMNEFRLYRYGNKAQFQRFVLRPADGDPGLSLLDEGCAAAFERFVFARMFARAWLLAEVAKSPLEKLLDDQFIFEQGLENEFYLEYQAYREEVYRALRELNPQYETEGRRRRLVRHTQRFLDRCLFILYCEDMGAELNFPTNVLRDLLIEISQSKFYSPDGQDAWDAVKRLFAAMRDGTPFGEERINRFNGGLFEADAEMDALRLPNSIFCEKNQGQSTERALRFPRTLLFFSAKYNFGPTDEGDEKTLTLTAMGRIFEQSITELEYMEAKAEGRESLTELTRRKRDGVYYTPEWVTHYIVEETVGARLAEIRATLGFDRFADIDEERIRRYHGKGNKTDAVKAVGEYIDVLRQYEDRLNALTVVDPSCGSGAFLIQAFKYLYEQKQWIVRELERTTRQKQLFDSHEAMREILSKNLYGVDINAESVEITRLALWLHTALPDRPLTSLDQNIRCGNSLIGSDFYRQLGIDQDLFGEDERERVNTFDWETAFPEIFEGDEPGFDCVIGNPPYVKLQHFRRIQEDVAKYLLEARREDGKPLYESTQTGNFDMYLPFIEKGVELLNASGKMGYIAPNVWMVNEYGKGLRQKLKRTRRLDRWVDFKSFQVFDEAITYTALQFFSGQERDSLRCVFAPSGKEDIAGVEWREISDAISLENLPPEDSWVLMPNLERTLYQKLDNHCQRLDEIAKGITVGIQTSADYIYHLEKVGPGRYLHKPKGKKAPFEVEIEDAIMHPLVSGPEAKRYQAPITTTFLLHPYDIRDGKPHLFSQMEMESSFPKAWNYLKKRENDLRNREKGKMDKDDSWWAYNYPKNLDKQELPKLMVPRLVLNLFTATDNLGGFYLDNVDVNGIIVVDQSDLFFLCGILNAPVANFVWRRISKPFQHDYRSANKQFIAPLPIPSATPDQKSQVAEKAKNLQTLHTRRRDLLLMIDKRLDSDQCADDKRGESWFWSDVKPTAKLKKEAPEDLTAKERTAWANAEREKKLAARLETIDALLRPGATLDAAEEFGELQFLADGVAVIKGIFLDEADAAFIAAQWRQKARRTNVTAKFTAQRLIASLLKLRKTDNPAIHEQITKIDTEIQQLDKEIASAETEMNQLTYQLYGLTEDEIRLVENG</sequence>
<dbReference type="PROSITE" id="PS00092">
    <property type="entry name" value="N6_MTASE"/>
    <property type="match status" value="1"/>
</dbReference>
<evidence type="ECO:0000256" key="2">
    <source>
        <dbReference type="ARBA" id="ARBA00022603"/>
    </source>
</evidence>
<dbReference type="InterPro" id="IPR002052">
    <property type="entry name" value="DNA_methylase_N6_adenine_CS"/>
</dbReference>
<dbReference type="PANTHER" id="PTHR33841:SF1">
    <property type="entry name" value="DNA METHYLTRANSFERASE A"/>
    <property type="match status" value="1"/>
</dbReference>
<evidence type="ECO:0000313" key="10">
    <source>
        <dbReference type="Proteomes" id="UP000002964"/>
    </source>
</evidence>
<comment type="catalytic activity">
    <reaction evidence="5">
        <text>a 2'-deoxyadenosine in DNA + S-adenosyl-L-methionine = an N(6)-methyl-2'-deoxyadenosine in DNA + S-adenosyl-L-homocysteine + H(+)</text>
        <dbReference type="Rhea" id="RHEA:15197"/>
        <dbReference type="Rhea" id="RHEA-COMP:12418"/>
        <dbReference type="Rhea" id="RHEA-COMP:12419"/>
        <dbReference type="ChEBI" id="CHEBI:15378"/>
        <dbReference type="ChEBI" id="CHEBI:57856"/>
        <dbReference type="ChEBI" id="CHEBI:59789"/>
        <dbReference type="ChEBI" id="CHEBI:90615"/>
        <dbReference type="ChEBI" id="CHEBI:90616"/>
        <dbReference type="EC" id="2.1.1.72"/>
    </reaction>
</comment>
<feature type="domain" description="Type II methyltransferase M.TaqI-like" evidence="7">
    <location>
        <begin position="583"/>
        <end position="775"/>
    </location>
</feature>
<keyword evidence="3 9" id="KW-0808">Transferase</keyword>
<keyword evidence="2 9" id="KW-0489">Methyltransferase</keyword>
<dbReference type="eggNOG" id="COG0827">
    <property type="taxonomic scope" value="Bacteria"/>
</dbReference>
<keyword evidence="6" id="KW-0175">Coiled coil</keyword>
<dbReference type="Pfam" id="PF07669">
    <property type="entry name" value="Eco57I"/>
    <property type="match status" value="1"/>
</dbReference>
<feature type="domain" description="MmeI-like helicase spacer" evidence="8">
    <location>
        <begin position="285"/>
        <end position="362"/>
    </location>
</feature>
<name>H8Z1E4_9GAMM</name>
<evidence type="ECO:0000313" key="9">
    <source>
        <dbReference type="EMBL" id="EIC22493.1"/>
    </source>
</evidence>
<dbReference type="PANTHER" id="PTHR33841">
    <property type="entry name" value="DNA METHYLTRANSFERASE YEEA-RELATED"/>
    <property type="match status" value="1"/>
</dbReference>
<dbReference type="GO" id="GO:0032259">
    <property type="term" value="P:methylation"/>
    <property type="evidence" value="ECO:0007669"/>
    <property type="project" value="UniProtKB-KW"/>
</dbReference>
<dbReference type="SUPFAM" id="SSF53335">
    <property type="entry name" value="S-adenosyl-L-methionine-dependent methyltransferases"/>
    <property type="match status" value="1"/>
</dbReference>
<dbReference type="EC" id="2.1.1.72" evidence="1"/>
<evidence type="ECO:0000256" key="3">
    <source>
        <dbReference type="ARBA" id="ARBA00022679"/>
    </source>
</evidence>
<evidence type="ECO:0000256" key="1">
    <source>
        <dbReference type="ARBA" id="ARBA00011900"/>
    </source>
</evidence>
<dbReference type="HOGENOM" id="CLU_002539_2_0_6"/>
<reference evidence="10" key="1">
    <citation type="submission" date="2011-06" db="EMBL/GenBank/DDBJ databases">
        <authorList>
            <consortium name="US DOE Joint Genome Institute (JGI-PGF)"/>
            <person name="Lucas S."/>
            <person name="Han J."/>
            <person name="Lapidus A."/>
            <person name="Cheng J.-F."/>
            <person name="Goodwin L."/>
            <person name="Pitluck S."/>
            <person name="Peters L."/>
            <person name="Land M.L."/>
            <person name="Hauser L."/>
            <person name="Vogl K."/>
            <person name="Liu Z."/>
            <person name="Overmann J."/>
            <person name="Frigaard N.-U."/>
            <person name="Bryant D.A."/>
            <person name="Woyke T.J."/>
        </authorList>
    </citation>
    <scope>NUCLEOTIDE SEQUENCE [LARGE SCALE GENOMIC DNA]</scope>
    <source>
        <strain evidence="10">970</strain>
    </source>
</reference>
<keyword evidence="10" id="KW-1185">Reference proteome</keyword>
<evidence type="ECO:0000259" key="8">
    <source>
        <dbReference type="Pfam" id="PF20465"/>
    </source>
</evidence>
<dbReference type="RefSeq" id="WP_009149381.1">
    <property type="nucleotide sequence ID" value="NZ_CP121471.1"/>
</dbReference>
<proteinExistence type="predicted"/>